<reference evidence="2 3" key="1">
    <citation type="submission" date="2020-01" db="EMBL/GenBank/DDBJ databases">
        <title>Rhizobium genotypes associated with high levels of biological nitrogen fixation by grain legumes in a temperate-maritime cropping system.</title>
        <authorList>
            <person name="Maluk M."/>
            <person name="Francesc Ferrando Molina F."/>
            <person name="Lopez Del Egido L."/>
            <person name="Lafos M."/>
            <person name="Langarica-Fuentes A."/>
            <person name="Gebre Yohannes G."/>
            <person name="Young M.W."/>
            <person name="Martin P."/>
            <person name="Gantlett R."/>
            <person name="Kenicer G."/>
            <person name="Hawes C."/>
            <person name="Begg G.S."/>
            <person name="Quilliam R.S."/>
            <person name="Squire G.R."/>
            <person name="Poole P.S."/>
            <person name="Young P.W."/>
            <person name="Iannetta P.M."/>
            <person name="James E.K."/>
        </authorList>
    </citation>
    <scope>NUCLEOTIDE SEQUENCE [LARGE SCALE GENOMIC DNA]</scope>
    <source>
        <strain evidence="2 3">JHI944</strain>
    </source>
</reference>
<gene>
    <name evidence="2" type="ORF">GUK36_31565</name>
</gene>
<accession>A0A444I2U4</accession>
<dbReference type="InterPro" id="IPR007324">
    <property type="entry name" value="Sugar-bd_dom_put"/>
</dbReference>
<evidence type="ECO:0000259" key="1">
    <source>
        <dbReference type="Pfam" id="PF04198"/>
    </source>
</evidence>
<evidence type="ECO:0000313" key="3">
    <source>
        <dbReference type="Proteomes" id="UP000471409"/>
    </source>
</evidence>
<proteinExistence type="predicted"/>
<dbReference type="Pfam" id="PF04198">
    <property type="entry name" value="Sugar-bind"/>
    <property type="match status" value="1"/>
</dbReference>
<dbReference type="SUPFAM" id="SSF100950">
    <property type="entry name" value="NagB/RpiA/CoA transferase-like"/>
    <property type="match status" value="1"/>
</dbReference>
<sequence length="45" mass="5238">MVFIDCRRRRYRKDKVPAIRAALRGGYVNILVTDKITAEMLLDEA</sequence>
<dbReference type="Proteomes" id="UP000471409">
    <property type="component" value="Unassembled WGS sequence"/>
</dbReference>
<organism evidence="2 3">
    <name type="scientific">Rhizobium leguminosarum</name>
    <dbReference type="NCBI Taxonomy" id="384"/>
    <lineage>
        <taxon>Bacteria</taxon>
        <taxon>Pseudomonadati</taxon>
        <taxon>Pseudomonadota</taxon>
        <taxon>Alphaproteobacteria</taxon>
        <taxon>Hyphomicrobiales</taxon>
        <taxon>Rhizobiaceae</taxon>
        <taxon>Rhizobium/Agrobacterium group</taxon>
        <taxon>Rhizobium</taxon>
    </lineage>
</organism>
<dbReference type="Gene3D" id="3.40.50.1360">
    <property type="match status" value="1"/>
</dbReference>
<dbReference type="InterPro" id="IPR037171">
    <property type="entry name" value="NagB/RpiA_transferase-like"/>
</dbReference>
<evidence type="ECO:0000313" key="2">
    <source>
        <dbReference type="EMBL" id="NEK53935.1"/>
    </source>
</evidence>
<name>A0A444I2U4_RHILE</name>
<comment type="caution">
    <text evidence="2">The sequence shown here is derived from an EMBL/GenBank/DDBJ whole genome shotgun (WGS) entry which is preliminary data.</text>
</comment>
<dbReference type="GO" id="GO:0030246">
    <property type="term" value="F:carbohydrate binding"/>
    <property type="evidence" value="ECO:0007669"/>
    <property type="project" value="InterPro"/>
</dbReference>
<dbReference type="AlphaFoldDB" id="A0A444I2U4"/>
<protein>
    <recommendedName>
        <fullName evidence="1">Sugar-binding domain-containing protein</fullName>
    </recommendedName>
</protein>
<feature type="domain" description="Sugar-binding" evidence="1">
    <location>
        <begin position="13"/>
        <end position="42"/>
    </location>
</feature>
<dbReference type="EMBL" id="WXXP01000018">
    <property type="protein sequence ID" value="NEK53935.1"/>
    <property type="molecule type" value="Genomic_DNA"/>
</dbReference>